<evidence type="ECO:0000256" key="2">
    <source>
        <dbReference type="ARBA" id="ARBA00023274"/>
    </source>
</evidence>
<dbReference type="EMBL" id="JAZAQF010000057">
    <property type="protein sequence ID" value="MFG3817786.1"/>
    <property type="molecule type" value="Genomic_DNA"/>
</dbReference>
<keyword evidence="5" id="KW-1185">Reference proteome</keyword>
<dbReference type="CDD" id="cd00495">
    <property type="entry name" value="Ribosomal_L25_TL5_CTC"/>
    <property type="match status" value="1"/>
</dbReference>
<reference evidence="5" key="1">
    <citation type="journal article" date="2024" name="Algal Res.">
        <title>Biochemical, toxicological and genomic investigation of a high-biomass producing Limnothrix strain isolated from Italian shallow drinking water reservoir.</title>
        <authorList>
            <person name="Simonazzi M."/>
            <person name="Shishido T.K."/>
            <person name="Delbaje E."/>
            <person name="Wahlsten M."/>
            <person name="Fewer D.P."/>
            <person name="Sivonen K."/>
            <person name="Pezzolesi L."/>
            <person name="Pistocchi R."/>
        </authorList>
    </citation>
    <scope>NUCLEOTIDE SEQUENCE [LARGE SCALE GENOMIC DNA]</scope>
    <source>
        <strain evidence="5">LRLZ20PSL1</strain>
    </source>
</reference>
<feature type="domain" description="Large ribosomal subunit protein bL25 L25" evidence="3">
    <location>
        <begin position="6"/>
        <end position="94"/>
    </location>
</feature>
<name>A0ABW7CD06_9CYAN</name>
<evidence type="ECO:0000256" key="1">
    <source>
        <dbReference type="ARBA" id="ARBA00022980"/>
    </source>
</evidence>
<comment type="caution">
    <text evidence="4">The sequence shown here is derived from an EMBL/GenBank/DDBJ whole genome shotgun (WGS) entry which is preliminary data.</text>
</comment>
<sequence length="99" mass="10862">MSLTFEAQVRPEGSKPGALRREGLIPANLYGHDGANSVLLTINARDLGYMLRSVKVGETPVELTIADLNWKGSVVLQEVQKHPWKSTMVYHVSFLAAKG</sequence>
<organism evidence="4 5">
    <name type="scientific">Limnothrix redekei LRLZ20PSL1</name>
    <dbReference type="NCBI Taxonomy" id="3112953"/>
    <lineage>
        <taxon>Bacteria</taxon>
        <taxon>Bacillati</taxon>
        <taxon>Cyanobacteriota</taxon>
        <taxon>Cyanophyceae</taxon>
        <taxon>Pseudanabaenales</taxon>
        <taxon>Pseudanabaenaceae</taxon>
        <taxon>Limnothrix</taxon>
    </lineage>
</organism>
<dbReference type="Gene3D" id="2.40.240.10">
    <property type="entry name" value="Ribosomal Protein L25, Chain P"/>
    <property type="match status" value="1"/>
</dbReference>
<gene>
    <name evidence="4" type="primary">rplY</name>
    <name evidence="4" type="ORF">VPK24_09080</name>
</gene>
<dbReference type="SUPFAM" id="SSF50715">
    <property type="entry name" value="Ribosomal protein L25-like"/>
    <property type="match status" value="1"/>
</dbReference>
<dbReference type="NCBIfam" id="NF004612">
    <property type="entry name" value="PRK05943.1"/>
    <property type="match status" value="1"/>
</dbReference>
<proteinExistence type="predicted"/>
<dbReference type="Pfam" id="PF01386">
    <property type="entry name" value="Ribosomal_L25p"/>
    <property type="match status" value="1"/>
</dbReference>
<keyword evidence="1 4" id="KW-0689">Ribosomal protein</keyword>
<dbReference type="InterPro" id="IPR029751">
    <property type="entry name" value="Ribosomal_L25_dom"/>
</dbReference>
<evidence type="ECO:0000259" key="3">
    <source>
        <dbReference type="Pfam" id="PF01386"/>
    </source>
</evidence>
<dbReference type="Proteomes" id="UP001604335">
    <property type="component" value="Unassembled WGS sequence"/>
</dbReference>
<dbReference type="GO" id="GO:0005840">
    <property type="term" value="C:ribosome"/>
    <property type="evidence" value="ECO:0007669"/>
    <property type="project" value="UniProtKB-KW"/>
</dbReference>
<dbReference type="InterPro" id="IPR020056">
    <property type="entry name" value="Rbsml_bL25/Gln-tRNA_synth_N"/>
</dbReference>
<protein>
    <submittedName>
        <fullName evidence="4">50S ribosomal protein L25</fullName>
    </submittedName>
</protein>
<dbReference type="InterPro" id="IPR011035">
    <property type="entry name" value="Ribosomal_bL25/Gln-tRNA_synth"/>
</dbReference>
<evidence type="ECO:0000313" key="4">
    <source>
        <dbReference type="EMBL" id="MFG3817786.1"/>
    </source>
</evidence>
<accession>A0ABW7CD06</accession>
<keyword evidence="2" id="KW-0687">Ribonucleoprotein</keyword>
<dbReference type="RefSeq" id="WP_099531898.1">
    <property type="nucleotide sequence ID" value="NZ_JAZAQF010000057.1"/>
</dbReference>
<evidence type="ECO:0000313" key="5">
    <source>
        <dbReference type="Proteomes" id="UP001604335"/>
    </source>
</evidence>